<dbReference type="WBParaSite" id="Hba_05248">
    <property type="protein sequence ID" value="Hba_05248"/>
    <property type="gene ID" value="Hba_05248"/>
</dbReference>
<evidence type="ECO:0000313" key="4">
    <source>
        <dbReference type="WBParaSite" id="Hba_05248"/>
    </source>
</evidence>
<name>A0A1I7WJP4_HETBA</name>
<keyword evidence="3" id="KW-1185">Reference proteome</keyword>
<evidence type="ECO:0000256" key="1">
    <source>
        <dbReference type="SAM" id="Phobius"/>
    </source>
</evidence>
<keyword evidence="1" id="KW-1133">Transmembrane helix</keyword>
<dbReference type="Proteomes" id="UP000095283">
    <property type="component" value="Unplaced"/>
</dbReference>
<feature type="transmembrane region" description="Helical" evidence="1">
    <location>
        <begin position="123"/>
        <end position="140"/>
    </location>
</feature>
<sequence>MHLLLISKLSFMFLKTFKDYACWLYHNFCSRSVFFTGGQAGLLFVRSCSIDKESCTIVPNYLVLHILLFIKIRKKEVSEKNKLRYWKNFLNDTSIGCKKNLIAIIILEHFPILQIIFTCRIMYIYNVMTYVYIYIIYSLYL</sequence>
<evidence type="ECO:0000256" key="2">
    <source>
        <dbReference type="SAM" id="SignalP"/>
    </source>
</evidence>
<reference evidence="4" key="1">
    <citation type="submission" date="2016-11" db="UniProtKB">
        <authorList>
            <consortium name="WormBaseParasite"/>
        </authorList>
    </citation>
    <scope>IDENTIFICATION</scope>
</reference>
<keyword evidence="1" id="KW-0812">Transmembrane</keyword>
<dbReference type="AlphaFoldDB" id="A0A1I7WJP4"/>
<keyword evidence="2" id="KW-0732">Signal</keyword>
<accession>A0A1I7WJP4</accession>
<organism evidence="3 4">
    <name type="scientific">Heterorhabditis bacteriophora</name>
    <name type="common">Entomopathogenic nematode worm</name>
    <dbReference type="NCBI Taxonomy" id="37862"/>
    <lineage>
        <taxon>Eukaryota</taxon>
        <taxon>Metazoa</taxon>
        <taxon>Ecdysozoa</taxon>
        <taxon>Nematoda</taxon>
        <taxon>Chromadorea</taxon>
        <taxon>Rhabditida</taxon>
        <taxon>Rhabditina</taxon>
        <taxon>Rhabditomorpha</taxon>
        <taxon>Strongyloidea</taxon>
        <taxon>Heterorhabditidae</taxon>
        <taxon>Heterorhabditis</taxon>
    </lineage>
</organism>
<evidence type="ECO:0000313" key="3">
    <source>
        <dbReference type="Proteomes" id="UP000095283"/>
    </source>
</evidence>
<feature type="chain" id="PRO_5009310667" evidence="2">
    <location>
        <begin position="17"/>
        <end position="141"/>
    </location>
</feature>
<feature type="signal peptide" evidence="2">
    <location>
        <begin position="1"/>
        <end position="16"/>
    </location>
</feature>
<protein>
    <submittedName>
        <fullName evidence="4">Uncharacterized protein</fullName>
    </submittedName>
</protein>
<keyword evidence="1" id="KW-0472">Membrane</keyword>
<proteinExistence type="predicted"/>